<dbReference type="dictyBase" id="DDB_G0295695"/>
<dbReference type="PaxDb" id="44689-DDB0238129"/>
<dbReference type="PANTHER" id="PTHR35883:SF1">
    <property type="entry name" value="CALMODULIN-BINDING PROTEIN CAM-BP15-RELATED"/>
    <property type="match status" value="1"/>
</dbReference>
<dbReference type="InParanoid" id="B0G0Z8"/>
<evidence type="ECO:0000313" key="4">
    <source>
        <dbReference type="Proteomes" id="UP000002195"/>
    </source>
</evidence>
<dbReference type="SMR" id="B0G0Z8"/>
<feature type="signal peptide" evidence="1">
    <location>
        <begin position="1"/>
        <end position="20"/>
    </location>
</feature>
<dbReference type="Proteomes" id="UP000002195">
    <property type="component" value="Unassembled WGS sequence"/>
</dbReference>
<organism evidence="3 4">
    <name type="scientific">Dictyostelium discoideum</name>
    <name type="common">Social amoeba</name>
    <dbReference type="NCBI Taxonomy" id="44689"/>
    <lineage>
        <taxon>Eukaryota</taxon>
        <taxon>Amoebozoa</taxon>
        <taxon>Evosea</taxon>
        <taxon>Eumycetozoa</taxon>
        <taxon>Dictyostelia</taxon>
        <taxon>Dictyosteliales</taxon>
        <taxon>Dictyosteliaceae</taxon>
        <taxon>Dictyostelium</taxon>
    </lineage>
</organism>
<reference evidence="3 4" key="1">
    <citation type="journal article" date="2005" name="Nature">
        <title>The genome of the social amoeba Dictyostelium discoideum.</title>
        <authorList>
            <consortium name="The Dictyostelium discoideum Sequencing Consortium"/>
            <person name="Eichinger L."/>
            <person name="Pachebat J.A."/>
            <person name="Glockner G."/>
            <person name="Rajandream M.A."/>
            <person name="Sucgang R."/>
            <person name="Berriman M."/>
            <person name="Song J."/>
            <person name="Olsen R."/>
            <person name="Szafranski K."/>
            <person name="Xu Q."/>
            <person name="Tunggal B."/>
            <person name="Kummerfeld S."/>
            <person name="Madera M."/>
            <person name="Konfortov B.A."/>
            <person name="Rivero F."/>
            <person name="Bankier A.T."/>
            <person name="Lehmann R."/>
            <person name="Hamlin N."/>
            <person name="Davies R."/>
            <person name="Gaudet P."/>
            <person name="Fey P."/>
            <person name="Pilcher K."/>
            <person name="Chen G."/>
            <person name="Saunders D."/>
            <person name="Sodergren E."/>
            <person name="Davis P."/>
            <person name="Kerhornou A."/>
            <person name="Nie X."/>
            <person name="Hall N."/>
            <person name="Anjard C."/>
            <person name="Hemphill L."/>
            <person name="Bason N."/>
            <person name="Farbrother P."/>
            <person name="Desany B."/>
            <person name="Just E."/>
            <person name="Morio T."/>
            <person name="Rost R."/>
            <person name="Churcher C."/>
            <person name="Cooper J."/>
            <person name="Haydock S."/>
            <person name="van Driessche N."/>
            <person name="Cronin A."/>
            <person name="Goodhead I."/>
            <person name="Muzny D."/>
            <person name="Mourier T."/>
            <person name="Pain A."/>
            <person name="Lu M."/>
            <person name="Harper D."/>
            <person name="Lindsay R."/>
            <person name="Hauser H."/>
            <person name="James K."/>
            <person name="Quiles M."/>
            <person name="Madan Babu M."/>
            <person name="Saito T."/>
            <person name="Buchrieser C."/>
            <person name="Wardroper A."/>
            <person name="Felder M."/>
            <person name="Thangavelu M."/>
            <person name="Johnson D."/>
            <person name="Knights A."/>
            <person name="Loulseged H."/>
            <person name="Mungall K."/>
            <person name="Oliver K."/>
            <person name="Price C."/>
            <person name="Quail M.A."/>
            <person name="Urushihara H."/>
            <person name="Hernandez J."/>
            <person name="Rabbinowitsch E."/>
            <person name="Steffen D."/>
            <person name="Sanders M."/>
            <person name="Ma J."/>
            <person name="Kohara Y."/>
            <person name="Sharp S."/>
            <person name="Simmonds M."/>
            <person name="Spiegler S."/>
            <person name="Tivey A."/>
            <person name="Sugano S."/>
            <person name="White B."/>
            <person name="Walker D."/>
            <person name="Woodward J."/>
            <person name="Winckler T."/>
            <person name="Tanaka Y."/>
            <person name="Shaulsky G."/>
            <person name="Schleicher M."/>
            <person name="Weinstock G."/>
            <person name="Rosenthal A."/>
            <person name="Cox E.C."/>
            <person name="Chisholm R.L."/>
            <person name="Gibbs R."/>
            <person name="Loomis W.F."/>
            <person name="Platzer M."/>
            <person name="Kay R.R."/>
            <person name="Williams J."/>
            <person name="Dear P.H."/>
            <person name="Noegel A.A."/>
            <person name="Barrell B."/>
            <person name="Kuspa A."/>
        </authorList>
    </citation>
    <scope>NUCLEOTIDE SEQUENCE [LARGE SCALE GENOMIC DNA]</scope>
    <source>
        <strain evidence="3 4">AX4</strain>
    </source>
</reference>
<dbReference type="VEuPathDB" id="AmoebaDB:DDB_G0295695"/>
<protein>
    <recommendedName>
        <fullName evidence="2">BP74 N-terminal domain-containing protein</fullName>
    </recommendedName>
</protein>
<dbReference type="InterPro" id="IPR056422">
    <property type="entry name" value="BP74_N"/>
</dbReference>
<dbReference type="RefSeq" id="XP_001732959.1">
    <property type="nucleotide sequence ID" value="XM_001732907.1"/>
</dbReference>
<dbReference type="PANTHER" id="PTHR35883">
    <property type="entry name" value="CYCLIC AMP-INDUCIBLE PROTEIN BP74-RELATED"/>
    <property type="match status" value="1"/>
</dbReference>
<gene>
    <name evidence="3" type="ORF">DDB_G0295695</name>
</gene>
<feature type="domain" description="BP74 N-terminal" evidence="2">
    <location>
        <begin position="22"/>
        <end position="112"/>
    </location>
</feature>
<dbReference type="InterPro" id="IPR053344">
    <property type="entry name" value="cAMP-inducible_BP74-like"/>
</dbReference>
<dbReference type="HOGENOM" id="CLU_142708_1_0_1"/>
<accession>B0G0Z8</accession>
<comment type="caution">
    <text evidence="3">The sequence shown here is derived from an EMBL/GenBank/DDBJ whole genome shotgun (WGS) entry which is preliminary data.</text>
</comment>
<sequence length="122" mass="13971">MKLLLALLSLLLTFSVLVQSHEAYFGLKTNDNEEFVFKLIKSAEIQKARKILSGKEEYEIHVMGNIKKKQEKYNPNYSFILDPNTIDFFDIGVRICDVTSQKIQDNIDRPCSIASGVQDLQD</sequence>
<dbReference type="OMA" id="NRTHIMG"/>
<dbReference type="Pfam" id="PF23621">
    <property type="entry name" value="BP74_N"/>
    <property type="match status" value="1"/>
</dbReference>
<keyword evidence="1" id="KW-0732">Signal</keyword>
<dbReference type="EMBL" id="AAFI02000005">
    <property type="protein sequence ID" value="EDR41117.1"/>
    <property type="molecule type" value="Genomic_DNA"/>
</dbReference>
<dbReference type="PhylomeDB" id="B0G0Z8"/>
<proteinExistence type="predicted"/>
<feature type="chain" id="PRO_5002748459" description="BP74 N-terminal domain-containing protein" evidence="1">
    <location>
        <begin position="21"/>
        <end position="122"/>
    </location>
</feature>
<keyword evidence="4" id="KW-1185">Reference proteome</keyword>
<dbReference type="AlphaFoldDB" id="B0G0Z8"/>
<evidence type="ECO:0000259" key="2">
    <source>
        <dbReference type="Pfam" id="PF23621"/>
    </source>
</evidence>
<evidence type="ECO:0000256" key="1">
    <source>
        <dbReference type="SAM" id="SignalP"/>
    </source>
</evidence>
<evidence type="ECO:0000313" key="3">
    <source>
        <dbReference type="EMBL" id="EDR41117.1"/>
    </source>
</evidence>
<name>B0G0Z8_DICDI</name>
<dbReference type="KEGG" id="ddi:DDB_G0295695"/>
<dbReference type="GeneID" id="8617654"/>